<dbReference type="InterPro" id="IPR011051">
    <property type="entry name" value="RmlC_Cupin_sf"/>
</dbReference>
<dbReference type="CDD" id="cd10548">
    <property type="entry name" value="cupin_CDO"/>
    <property type="match status" value="1"/>
</dbReference>
<dbReference type="EMBL" id="AP035881">
    <property type="protein sequence ID" value="BFP48378.1"/>
    <property type="molecule type" value="Genomic_DNA"/>
</dbReference>
<evidence type="ECO:0000313" key="8">
    <source>
        <dbReference type="EMBL" id="BFP48378.1"/>
    </source>
</evidence>
<keyword evidence="6" id="KW-0883">Thioether bond</keyword>
<keyword evidence="3" id="KW-0223">Dioxygenase</keyword>
<name>A0AB33K911_9ACTN</name>
<accession>A0AB33K911</accession>
<proteinExistence type="inferred from homology"/>
<evidence type="ECO:0000256" key="7">
    <source>
        <dbReference type="PIRSR" id="PIRSR610300-51"/>
    </source>
</evidence>
<feature type="binding site" evidence="7">
    <location>
        <position position="97"/>
    </location>
    <ligand>
        <name>Fe cation</name>
        <dbReference type="ChEBI" id="CHEBI:24875"/>
        <note>catalytic</note>
    </ligand>
</feature>
<organism evidence="8">
    <name type="scientific">Kitasatospora sp. CMC57</name>
    <dbReference type="NCBI Taxonomy" id="3231513"/>
    <lineage>
        <taxon>Bacteria</taxon>
        <taxon>Bacillati</taxon>
        <taxon>Actinomycetota</taxon>
        <taxon>Actinomycetes</taxon>
        <taxon>Kitasatosporales</taxon>
        <taxon>Streptomycetaceae</taxon>
        <taxon>Kitasatospora</taxon>
    </lineage>
</organism>
<evidence type="ECO:0000256" key="3">
    <source>
        <dbReference type="ARBA" id="ARBA00022964"/>
    </source>
</evidence>
<dbReference type="InterPro" id="IPR014710">
    <property type="entry name" value="RmlC-like_jellyroll"/>
</dbReference>
<evidence type="ECO:0000256" key="6">
    <source>
        <dbReference type="PIRSR" id="PIRSR610300-50"/>
    </source>
</evidence>
<feature type="binding site" evidence="7">
    <location>
        <position position="95"/>
    </location>
    <ligand>
        <name>Fe cation</name>
        <dbReference type="ChEBI" id="CHEBI:24875"/>
        <note>catalytic</note>
    </ligand>
</feature>
<feature type="cross-link" description="3'-(S-cysteinyl)-tyrosine (Cys-Tyr)" evidence="6">
    <location>
        <begin position="101"/>
        <end position="165"/>
    </location>
</feature>
<evidence type="ECO:0000256" key="5">
    <source>
        <dbReference type="ARBA" id="ARBA00023004"/>
    </source>
</evidence>
<evidence type="ECO:0000256" key="2">
    <source>
        <dbReference type="ARBA" id="ARBA00022723"/>
    </source>
</evidence>
<evidence type="ECO:0000256" key="1">
    <source>
        <dbReference type="ARBA" id="ARBA00006622"/>
    </source>
</evidence>
<evidence type="ECO:0008006" key="9">
    <source>
        <dbReference type="Google" id="ProtNLM"/>
    </source>
</evidence>
<dbReference type="PANTHER" id="PTHR12918">
    <property type="entry name" value="CYSTEINE DIOXYGENASE"/>
    <property type="match status" value="1"/>
</dbReference>
<dbReference type="GO" id="GO:0016702">
    <property type="term" value="F:oxidoreductase activity, acting on single donors with incorporation of molecular oxygen, incorporation of two atoms of oxygen"/>
    <property type="evidence" value="ECO:0007669"/>
    <property type="project" value="InterPro"/>
</dbReference>
<sequence length="193" mass="20891">MSGLPEHRTCPSPLTRLVADLRAAVRAGGDEGPEQTGRLVARALAAHLGAEDLLTPPQLEPDWRSYRQHLLHVEPDGTFSVVALVWLPGQRTPVHDHLAWCVTGVHLGAEEEIRYRLVADGEQSHLVPVGVTVNPAGAVDFLAPPGDIHEVRNSSDRTSVSVHVYGADLSRNGSSIRRSYDLPVRSGEFAPRG</sequence>
<keyword evidence="4" id="KW-0560">Oxidoreductase</keyword>
<protein>
    <recommendedName>
        <fullName evidence="9">Cysteine dioxygenase</fullName>
    </recommendedName>
</protein>
<dbReference type="SUPFAM" id="SSF51182">
    <property type="entry name" value="RmlC-like cupins"/>
    <property type="match status" value="1"/>
</dbReference>
<dbReference type="InterPro" id="IPR010300">
    <property type="entry name" value="CDO_1"/>
</dbReference>
<keyword evidence="5 7" id="KW-0408">Iron</keyword>
<dbReference type="GO" id="GO:0008198">
    <property type="term" value="F:ferrous iron binding"/>
    <property type="evidence" value="ECO:0007669"/>
    <property type="project" value="TreeGrafter"/>
</dbReference>
<dbReference type="Pfam" id="PF05995">
    <property type="entry name" value="CDO_I"/>
    <property type="match status" value="1"/>
</dbReference>
<gene>
    <name evidence="8" type="ORF">KCMC57_47460</name>
</gene>
<comment type="similarity">
    <text evidence="1">Belongs to the cysteine dioxygenase family.</text>
</comment>
<evidence type="ECO:0000256" key="4">
    <source>
        <dbReference type="ARBA" id="ARBA00023002"/>
    </source>
</evidence>
<feature type="binding site" evidence="7">
    <location>
        <position position="149"/>
    </location>
    <ligand>
        <name>Fe cation</name>
        <dbReference type="ChEBI" id="CHEBI:24875"/>
        <note>catalytic</note>
    </ligand>
</feature>
<dbReference type="Gene3D" id="2.60.120.10">
    <property type="entry name" value="Jelly Rolls"/>
    <property type="match status" value="1"/>
</dbReference>
<reference evidence="8" key="1">
    <citation type="submission" date="2024-07" db="EMBL/GenBank/DDBJ databases">
        <title>Complete genome sequences of cellulolytic bacteria, Kitasatospora sp. CMC57 and Streptomyces sp. CMC78, isolated from Japanese agricultural soil.</title>
        <authorList>
            <person name="Hashimoto T."/>
            <person name="Ito M."/>
            <person name="Iwamoto M."/>
            <person name="Fukahori D."/>
            <person name="Shoda T."/>
            <person name="Sakoda M."/>
            <person name="Morohoshi T."/>
            <person name="Mitsuboshi M."/>
            <person name="Nishizawa T."/>
        </authorList>
    </citation>
    <scope>NUCLEOTIDE SEQUENCE</scope>
    <source>
        <strain evidence="8">CMC57</strain>
    </source>
</reference>
<keyword evidence="2 7" id="KW-0479">Metal-binding</keyword>
<dbReference type="AlphaFoldDB" id="A0AB33K911"/>
<dbReference type="PANTHER" id="PTHR12918:SF1">
    <property type="entry name" value="CYSTEINE DIOXYGENASE TYPE 1"/>
    <property type="match status" value="1"/>
</dbReference>
<dbReference type="RefSeq" id="WP_407990613.1">
    <property type="nucleotide sequence ID" value="NZ_AP035881.2"/>
</dbReference>